<dbReference type="InterPro" id="IPR009081">
    <property type="entry name" value="PP-bd_ACP"/>
</dbReference>
<dbReference type="InterPro" id="IPR042104">
    <property type="entry name" value="PKS_dehydratase_sf"/>
</dbReference>
<evidence type="ECO:0000256" key="4">
    <source>
        <dbReference type="ARBA" id="ARBA00022679"/>
    </source>
</evidence>
<keyword evidence="11" id="KW-1185">Reference proteome</keyword>
<evidence type="ECO:0000313" key="11">
    <source>
        <dbReference type="Proteomes" id="UP000196877"/>
    </source>
</evidence>
<dbReference type="InterPro" id="IPR049552">
    <property type="entry name" value="PKS_DH_N"/>
</dbReference>
<keyword evidence="10" id="KW-0012">Acyltransferase</keyword>
<dbReference type="CDD" id="cd08955">
    <property type="entry name" value="KR_2_FAS_SDR_x"/>
    <property type="match status" value="1"/>
</dbReference>
<evidence type="ECO:0000256" key="6">
    <source>
        <dbReference type="PROSITE-ProRule" id="PRU01363"/>
    </source>
</evidence>
<evidence type="ECO:0000256" key="2">
    <source>
        <dbReference type="ARBA" id="ARBA00022450"/>
    </source>
</evidence>
<dbReference type="SUPFAM" id="SSF52151">
    <property type="entry name" value="FabD/lysophospholipase-like"/>
    <property type="match status" value="1"/>
</dbReference>
<dbReference type="SUPFAM" id="SSF51735">
    <property type="entry name" value="NAD(P)-binding Rossmann-fold domains"/>
    <property type="match status" value="2"/>
</dbReference>
<dbReference type="Pfam" id="PF23297">
    <property type="entry name" value="ACP_SdgA_C"/>
    <property type="match status" value="1"/>
</dbReference>
<dbReference type="SMART" id="SM00826">
    <property type="entry name" value="PKS_DH"/>
    <property type="match status" value="1"/>
</dbReference>
<feature type="region of interest" description="N-terminal hotdog fold" evidence="6">
    <location>
        <begin position="908"/>
        <end position="1032"/>
    </location>
</feature>
<feature type="active site" description="Proton donor; for dehydratase activity" evidence="6">
    <location>
        <position position="1107"/>
    </location>
</feature>
<dbReference type="InterPro" id="IPR020807">
    <property type="entry name" value="PKS_DH"/>
</dbReference>
<protein>
    <submittedName>
        <fullName evidence="10">6-methylsalicylic acid synthase</fullName>
        <ecNumber evidence="10">2.3.1.165</ecNumber>
    </submittedName>
</protein>
<evidence type="ECO:0000259" key="9">
    <source>
        <dbReference type="PROSITE" id="PS52019"/>
    </source>
</evidence>
<dbReference type="InterPro" id="IPR013968">
    <property type="entry name" value="PKS_KR"/>
</dbReference>
<dbReference type="Gene3D" id="3.30.70.3290">
    <property type="match status" value="1"/>
</dbReference>
<dbReference type="SUPFAM" id="SSF47336">
    <property type="entry name" value="ACP-like"/>
    <property type="match status" value="1"/>
</dbReference>
<dbReference type="InterPro" id="IPR057326">
    <property type="entry name" value="KR_dom"/>
</dbReference>
<dbReference type="InterPro" id="IPR001227">
    <property type="entry name" value="Ac_transferase_dom_sf"/>
</dbReference>
<dbReference type="SUPFAM" id="SSF53901">
    <property type="entry name" value="Thiolase-like"/>
    <property type="match status" value="1"/>
</dbReference>
<dbReference type="EMBL" id="CP021920">
    <property type="protein sequence ID" value="ASB89465.1"/>
    <property type="molecule type" value="Genomic_DNA"/>
</dbReference>
<keyword evidence="5" id="KW-0521">NADP</keyword>
<dbReference type="Pfam" id="PF21394">
    <property type="entry name" value="Beta-ketacyl_N"/>
    <property type="match status" value="1"/>
</dbReference>
<feature type="region of interest" description="C-terminal hotdog fold" evidence="6">
    <location>
        <begin position="1046"/>
        <end position="1200"/>
    </location>
</feature>
<dbReference type="RefSeq" id="WP_006640280.1">
    <property type="nucleotide sequence ID" value="NZ_BORD01000004.1"/>
</dbReference>
<dbReference type="PROSITE" id="PS52004">
    <property type="entry name" value="KS3_2"/>
    <property type="match status" value="1"/>
</dbReference>
<dbReference type="InterPro" id="IPR014043">
    <property type="entry name" value="Acyl_transferase_dom"/>
</dbReference>
<evidence type="ECO:0000256" key="5">
    <source>
        <dbReference type="ARBA" id="ARBA00022857"/>
    </source>
</evidence>
<accession>A0ABM6LJG8</accession>
<dbReference type="InterPro" id="IPR014031">
    <property type="entry name" value="Ketoacyl_synth_C"/>
</dbReference>
<dbReference type="InterPro" id="IPR020841">
    <property type="entry name" value="PKS_Beta-ketoAc_synthase_dom"/>
</dbReference>
<dbReference type="GeneID" id="92853100"/>
<dbReference type="InterPro" id="IPR016035">
    <property type="entry name" value="Acyl_Trfase/lysoPLipase"/>
</dbReference>
<reference evidence="10 11" key="1">
    <citation type="submission" date="2017-06" db="EMBL/GenBank/DDBJ databases">
        <title>Genome sequence of Bacillus sonorensis strain SRCM101395.</title>
        <authorList>
            <person name="Cho S.H."/>
        </authorList>
    </citation>
    <scope>NUCLEOTIDE SEQUENCE [LARGE SCALE GENOMIC DNA]</scope>
    <source>
        <strain evidence="10 11">SRCM101395</strain>
    </source>
</reference>
<evidence type="ECO:0000313" key="10">
    <source>
        <dbReference type="EMBL" id="ASB89465.1"/>
    </source>
</evidence>
<gene>
    <name evidence="10" type="ORF">S101395_02958</name>
</gene>
<dbReference type="InterPro" id="IPR032821">
    <property type="entry name" value="PKS_assoc"/>
</dbReference>
<dbReference type="PROSITE" id="PS00606">
    <property type="entry name" value="KS3_1"/>
    <property type="match status" value="1"/>
</dbReference>
<dbReference type="Gene3D" id="3.40.366.10">
    <property type="entry name" value="Malonyl-Coenzyme A Acyl Carrier Protein, domain 2"/>
    <property type="match status" value="1"/>
</dbReference>
<feature type="domain" description="PKS/mFAS DH" evidence="9">
    <location>
        <begin position="908"/>
        <end position="1200"/>
    </location>
</feature>
<keyword evidence="3" id="KW-0597">Phosphoprotein</keyword>
<keyword evidence="4 10" id="KW-0808">Transferase</keyword>
<dbReference type="InterPro" id="IPR036736">
    <property type="entry name" value="ACP-like_sf"/>
</dbReference>
<dbReference type="InterPro" id="IPR016039">
    <property type="entry name" value="Thiolase-like"/>
</dbReference>
<keyword evidence="2" id="KW-0596">Phosphopantetheine</keyword>
<dbReference type="Proteomes" id="UP000196877">
    <property type="component" value="Chromosome"/>
</dbReference>
<dbReference type="Pfam" id="PF16197">
    <property type="entry name" value="KAsynt_C_assoc"/>
    <property type="match status" value="1"/>
</dbReference>
<organism evidence="10 11">
    <name type="scientific">Bacillus sonorensis</name>
    <dbReference type="NCBI Taxonomy" id="119858"/>
    <lineage>
        <taxon>Bacteria</taxon>
        <taxon>Bacillati</taxon>
        <taxon>Bacillota</taxon>
        <taxon>Bacilli</taxon>
        <taxon>Bacillales</taxon>
        <taxon>Bacillaceae</taxon>
        <taxon>Bacillus</taxon>
    </lineage>
</organism>
<dbReference type="SMART" id="SM00827">
    <property type="entry name" value="PKS_AT"/>
    <property type="match status" value="1"/>
</dbReference>
<dbReference type="SMART" id="SM00823">
    <property type="entry name" value="PKS_PP"/>
    <property type="match status" value="1"/>
</dbReference>
<dbReference type="InterPro" id="IPR049490">
    <property type="entry name" value="C883_1060-like_KR_N"/>
</dbReference>
<sequence length="1861" mass="205110">MKETEIALEPIAIIGIGCRFPGGVNSPESYWKMLSEGIDAISEIPSDRWGVESYYDQDRFKKGKTVSKWGGFLEKFDQFDVEFFGMSPREAVSLDPQQRLLLMASWEALEDGGQVLERLAGSDTGVFIGGFTLDYKLLQFSESNRSLVEAHTATGSMMTLLSNRLSYAFDFRGPSISVDTACSSSLVAVHLACQSLWNHEASLALAGGVNVMLKPDYTIAESKAGMLSPDGRSKTFDSSANGYVRGEGVGVAVLKPLSKALKDGDRIYATIRATAVNQDGHSNGLTVPRGESQEELLRQAYSKAGISPGRVQYMEAHGTGTPVGDPIEANALGSVLSMDRPEGDTCYIGSVKTNFGHTEAAAGIAGLIKAALCLKHKAIPPHLHLNDPNPKILFEQLCLQVPRALTPWPDTNGPAVAGVNSFGFGGTNAHVVLEEAPHVMPPVRTFTEKPYVFPASARSLEALKDVAAAYKDRLEQDDSACSTLHDLCYTAGVKRTHHSCRLAAVADSKEELINQLHAFLSEEPYPGLSVVQEVRHHDLVKGATASLPLVFVYSGMGPQWWGMGRKLLETEPVFRQAVEQCDRLLQQYGGWSVLKEMLKNEEQSLLEETEFAQPAIFALQVGLTALWKSWGIKPDAIVGHSAGEVAAAYASGALSIEQAVRVIYHRSRLQQKTTGMGKLAAVGLSLEDVKPLLNGFEDSVSVAAVNSPGSLTLVGDPDSLEKIIKPLEEQGVFCRYLRGKVPYHSHYMNPLKEELLKSLHDLSPHRTITPLYSTVTGKQIAGRDLTADYWWENVRKPVQFASSIEEIIQSDYHTFLEISPHPVLAHSISETLKNANKKGTVLASLRRFEDDSLKLFETLGGLYTAGYQIDWSIFYPDGGAFEKLPTYPWQLERYWQESEASAQDRLGHKVHPLLGKRLSSPLPTWESEVNMTHLSYLKDHLIQGNVVFPGAAYAEMGLAAAKEIYQDSVSILTVDHVEFHKALFIPESETIMLRLMFHPKDGEFTIYSKFNNEQQDWKLNASGRLIVQTAQAPEPVDLDELKGRCLTEIGHAACYQQFRTLGLEYGQTFRGIEKLWQGSEEALAKVSIPAELHGEISDYHYHPAVLDVCFQVLAAALPFAGEGGAETVYMPTGVESAYIPEGAGGAFYPEVKPDMWIYARINSQNDSLLIGDIFLLDEQGNIILNIKNCHAKSLKEQTADQNTMKEQAFYDLQWETQQLEDAKRTESKTRHGKWLIFADRKSVGQSIAGILADRDEQFVMVYPGEQFVKSAGEYRIQPSDPEDYRKLVLEAGGNGSHLKGIIHLWNLDAADMQDAAPETLRQAELLGSISVLHVVQALAGFSWKTAPRLWVMTRNAQNIVNDDGAIHVLQAPVWGLGKVINQLEHRDIKGGLIDLDPLPDAGEAERIWKEIASRSDEDQIAFRNGLRYVARLIERKDLHLPADPVFRFDGSYLITGGFGALGLLVARWLAERGARHLILMGRKPLPERHAWNDIRPDHPMADRVKAVKELEKLGAAVHVAAVDVNDEQSLSDYLKAYKQESWPEIRGVIHSAGAALPQILLQVQQKDFSRVMEPKTIGAWNLHKQFEDHPLDFFVLFSSIASLVASTGQGSYSAANAFMDGLAHYRRAKGLPALSINWGPWGQAGMATQLDLLQYFVHRGFYPMTNDQGLEAFGHLLGQKVAQAAVVGADWPLVVKANFGGNQPSMLSVVTAEEKTADKDPDAAAGQSGDPLTALLALKDPDARRSFIISHLQDIAAGVLSLNRSKLSPEQSLGNYGLDSMMAIELKNRIDDHFHINIAIVDLLKGPSIVRLSEQISSRLTDIPAEELNEETAEVLQELENLSKDELQALLHEISAGEEKE</sequence>
<dbReference type="InterPro" id="IPR049900">
    <property type="entry name" value="PKS_mFAS_DH"/>
</dbReference>
<proteinExistence type="predicted"/>
<dbReference type="PANTHER" id="PTHR43775:SF37">
    <property type="entry name" value="SI:DKEY-61P9.11"/>
    <property type="match status" value="1"/>
</dbReference>
<dbReference type="Gene3D" id="3.40.47.10">
    <property type="match status" value="1"/>
</dbReference>
<dbReference type="Gene3D" id="3.40.50.720">
    <property type="entry name" value="NAD(P)-binding Rossmann-like Domain"/>
    <property type="match status" value="1"/>
</dbReference>
<dbReference type="InterPro" id="IPR036291">
    <property type="entry name" value="NAD(P)-bd_dom_sf"/>
</dbReference>
<evidence type="ECO:0000256" key="3">
    <source>
        <dbReference type="ARBA" id="ARBA00022553"/>
    </source>
</evidence>
<dbReference type="PROSITE" id="PS50075">
    <property type="entry name" value="CARRIER"/>
    <property type="match status" value="1"/>
</dbReference>
<dbReference type="GO" id="GO:0050641">
    <property type="term" value="F:6-methylsalicylic acid synthase activity"/>
    <property type="evidence" value="ECO:0007669"/>
    <property type="project" value="UniProtKB-EC"/>
</dbReference>
<dbReference type="InterPro" id="IPR018201">
    <property type="entry name" value="Ketoacyl_synth_AS"/>
</dbReference>
<dbReference type="Gene3D" id="1.10.1200.10">
    <property type="entry name" value="ACP-like"/>
    <property type="match status" value="1"/>
</dbReference>
<dbReference type="SUPFAM" id="SSF55048">
    <property type="entry name" value="Probable ACP-binding domain of malonyl-CoA ACP transacylase"/>
    <property type="match status" value="1"/>
</dbReference>
<dbReference type="SMART" id="SM00822">
    <property type="entry name" value="PKS_KR"/>
    <property type="match status" value="1"/>
</dbReference>
<feature type="active site" description="Proton acceptor; for dehydratase activity" evidence="6">
    <location>
        <position position="940"/>
    </location>
</feature>
<feature type="domain" description="Ketosynthase family 3 (KS3)" evidence="8">
    <location>
        <begin position="8"/>
        <end position="435"/>
    </location>
</feature>
<evidence type="ECO:0000259" key="7">
    <source>
        <dbReference type="PROSITE" id="PS50075"/>
    </source>
</evidence>
<dbReference type="InterPro" id="IPR020806">
    <property type="entry name" value="PKS_PP-bd"/>
</dbReference>
<dbReference type="InterPro" id="IPR049551">
    <property type="entry name" value="PKS_DH_C"/>
</dbReference>
<dbReference type="InterPro" id="IPR050091">
    <property type="entry name" value="PKS_NRPS_Biosynth_Enz"/>
</dbReference>
<dbReference type="InterPro" id="IPR014030">
    <property type="entry name" value="Ketoacyl_synth_N"/>
</dbReference>
<name>A0ABM6LJG8_9BACI</name>
<dbReference type="CDD" id="cd00833">
    <property type="entry name" value="PKS"/>
    <property type="match status" value="1"/>
</dbReference>
<dbReference type="SMART" id="SM00825">
    <property type="entry name" value="PKS_KS"/>
    <property type="match status" value="1"/>
</dbReference>
<dbReference type="PANTHER" id="PTHR43775">
    <property type="entry name" value="FATTY ACID SYNTHASE"/>
    <property type="match status" value="1"/>
</dbReference>
<evidence type="ECO:0000259" key="8">
    <source>
        <dbReference type="PROSITE" id="PS52004"/>
    </source>
</evidence>
<comment type="cofactor">
    <cofactor evidence="1">
        <name>pantetheine 4'-phosphate</name>
        <dbReference type="ChEBI" id="CHEBI:47942"/>
    </cofactor>
</comment>
<evidence type="ECO:0000256" key="1">
    <source>
        <dbReference type="ARBA" id="ARBA00001957"/>
    </source>
</evidence>
<dbReference type="Pfam" id="PF14765">
    <property type="entry name" value="PS-DH"/>
    <property type="match status" value="1"/>
</dbReference>
<dbReference type="Pfam" id="PF02801">
    <property type="entry name" value="Ketoacyl-synt_C"/>
    <property type="match status" value="1"/>
</dbReference>
<dbReference type="Pfam" id="PF00698">
    <property type="entry name" value="Acyl_transf_1"/>
    <property type="match status" value="1"/>
</dbReference>
<dbReference type="Pfam" id="PF21089">
    <property type="entry name" value="PKS_DH_N"/>
    <property type="match status" value="1"/>
</dbReference>
<dbReference type="InterPro" id="IPR016036">
    <property type="entry name" value="Malonyl_transacylase_ACP-bd"/>
</dbReference>
<dbReference type="PROSITE" id="PS52019">
    <property type="entry name" value="PKS_MFAS_DH"/>
    <property type="match status" value="1"/>
</dbReference>
<dbReference type="Pfam" id="PF08659">
    <property type="entry name" value="KR"/>
    <property type="match status" value="1"/>
</dbReference>
<feature type="domain" description="Carrier" evidence="7">
    <location>
        <begin position="1743"/>
        <end position="1820"/>
    </location>
</feature>
<dbReference type="Gene3D" id="3.10.129.110">
    <property type="entry name" value="Polyketide synthase dehydratase"/>
    <property type="match status" value="1"/>
</dbReference>
<dbReference type="EC" id="2.3.1.165" evidence="10"/>
<dbReference type="Pfam" id="PF00109">
    <property type="entry name" value="ketoacyl-synt"/>
    <property type="match status" value="1"/>
</dbReference>